<name>A0A2T3JJ67_PHOPO</name>
<evidence type="ECO:0000313" key="4">
    <source>
        <dbReference type="EMBL" id="PSU49038.1"/>
    </source>
</evidence>
<feature type="domain" description="AsmA" evidence="2">
    <location>
        <begin position="8"/>
        <end position="596"/>
    </location>
</feature>
<dbReference type="InterPro" id="IPR007844">
    <property type="entry name" value="AsmA"/>
</dbReference>
<dbReference type="RefSeq" id="WP_107190754.1">
    <property type="nucleotide sequence ID" value="NZ_PYMN01000019.1"/>
</dbReference>
<dbReference type="GO" id="GO:0005886">
    <property type="term" value="C:plasma membrane"/>
    <property type="evidence" value="ECO:0007669"/>
    <property type="project" value="TreeGrafter"/>
</dbReference>
<evidence type="ECO:0000259" key="2">
    <source>
        <dbReference type="Pfam" id="PF05170"/>
    </source>
</evidence>
<keyword evidence="1" id="KW-0812">Transmembrane</keyword>
<feature type="transmembrane region" description="Helical" evidence="1">
    <location>
        <begin position="7"/>
        <end position="26"/>
    </location>
</feature>
<evidence type="ECO:0000313" key="5">
    <source>
        <dbReference type="Proteomes" id="UP000241405"/>
    </source>
</evidence>
<dbReference type="PANTHER" id="PTHR30441">
    <property type="entry name" value="DUF748 DOMAIN-CONTAINING PROTEIN"/>
    <property type="match status" value="1"/>
</dbReference>
<evidence type="ECO:0000313" key="6">
    <source>
        <dbReference type="Proteomes" id="UP000241618"/>
    </source>
</evidence>
<dbReference type="AlphaFoldDB" id="A0A2T3JJ67"/>
<sequence length="673" mass="76194">MRLLSKLVLIFVLIIVVTLTTLIGILHTRYNQPLVNFILAQVSPYQVSAKKIDYDIRIPYQLRFEHVEITDNQQVLIHADSIQLWLSKHSITGDKLVFDGVQINNITSANMPLLTTLPPFTIKRLVLNNTNLNTPTFAIKHGLIQMDNWQTPTANTPWWQSFNGNLKMSATNIRWHQVALQQVLINANKHDQQWQFKGISGLWQQAKITAQAQFNNANHSLTIDQLTVNQFRLQDQQLLNDWQQQFTSQAMPFKAITLKRLDVVNSSIELPQWGADDINLSLDNWQWPQNYWQQQNSRLSFSASHAQWQQLNVEQPLAELQFMPQQIISHGISAQILDGFVRVDGWIDPQQLFISDLKASGIKWFIDKDWPQTWQQWQQKYTDIIVKKLNINNSQITSSASTVPFQLAGIDINAKNAVLKQNNQWGLWQGNVDADLGFGSINQVVINQAIATMHSNAGQWQLDKLVLPFNHGMLKARARISLDDPQRPWQLTLIGDTVPAQTLSQWLSLPLPLTGVIDTQIKLHGQAGIKADFKTHLNGTAHVDFRQLALMNITSQQLFTHWQQPHFAAINPPAKTAASSLPLTATPLTITAQDGTIQLPTTTITANNFAINLNSHWNLADSKQQQFQLKLTTDCQQLIRSWDHGVSSATVDSSCTGNTKYVPVKVEDTALPH</sequence>
<organism evidence="4 6">
    <name type="scientific">Photobacterium phosphoreum</name>
    <dbReference type="NCBI Taxonomy" id="659"/>
    <lineage>
        <taxon>Bacteria</taxon>
        <taxon>Pseudomonadati</taxon>
        <taxon>Pseudomonadota</taxon>
        <taxon>Gammaproteobacteria</taxon>
        <taxon>Vibrionales</taxon>
        <taxon>Vibrionaceae</taxon>
        <taxon>Photobacterium</taxon>
    </lineage>
</organism>
<protein>
    <submittedName>
        <fullName evidence="4">AsmA family protein</fullName>
    </submittedName>
</protein>
<dbReference type="Proteomes" id="UP000241618">
    <property type="component" value="Unassembled WGS sequence"/>
</dbReference>
<keyword evidence="5" id="KW-1185">Reference proteome</keyword>
<dbReference type="EMBL" id="PYMP01000018">
    <property type="protein sequence ID" value="PSU49038.1"/>
    <property type="molecule type" value="Genomic_DNA"/>
</dbReference>
<comment type="caution">
    <text evidence="4">The sequence shown here is derived from an EMBL/GenBank/DDBJ whole genome shotgun (WGS) entry which is preliminary data.</text>
</comment>
<proteinExistence type="predicted"/>
<evidence type="ECO:0000256" key="1">
    <source>
        <dbReference type="SAM" id="Phobius"/>
    </source>
</evidence>
<keyword evidence="1" id="KW-0472">Membrane</keyword>
<dbReference type="Pfam" id="PF05170">
    <property type="entry name" value="AsmA"/>
    <property type="match status" value="1"/>
</dbReference>
<dbReference type="PANTHER" id="PTHR30441:SF8">
    <property type="entry name" value="DUF748 DOMAIN-CONTAINING PROTEIN"/>
    <property type="match status" value="1"/>
</dbReference>
<dbReference type="Proteomes" id="UP000241405">
    <property type="component" value="Unassembled WGS sequence"/>
</dbReference>
<dbReference type="InterPro" id="IPR052894">
    <property type="entry name" value="AsmA-related"/>
</dbReference>
<keyword evidence="1" id="KW-1133">Transmembrane helix</keyword>
<accession>A0A2T3JJ67</accession>
<dbReference type="EMBL" id="PYMO01000016">
    <property type="protein sequence ID" value="PSU23376.1"/>
    <property type="molecule type" value="Genomic_DNA"/>
</dbReference>
<dbReference type="GO" id="GO:0090313">
    <property type="term" value="P:regulation of protein targeting to membrane"/>
    <property type="evidence" value="ECO:0007669"/>
    <property type="project" value="TreeGrafter"/>
</dbReference>
<reference evidence="5 6" key="1">
    <citation type="submission" date="2018-03" db="EMBL/GenBank/DDBJ databases">
        <title>Whole genome sequencing of Histamine producing bacteria.</title>
        <authorList>
            <person name="Butler K."/>
        </authorList>
    </citation>
    <scope>NUCLEOTIDE SEQUENCE [LARGE SCALE GENOMIC DNA]</scope>
    <source>
        <strain evidence="4 6">FS-6.1</strain>
        <strain evidence="3 5">FS-6.2</strain>
    </source>
</reference>
<evidence type="ECO:0000313" key="3">
    <source>
        <dbReference type="EMBL" id="PSU23376.1"/>
    </source>
</evidence>
<gene>
    <name evidence="4" type="ORF">C9J18_16465</name>
    <name evidence="3" type="ORF">CTM96_14490</name>
</gene>